<feature type="binding site" evidence="5">
    <location>
        <begin position="10"/>
        <end position="15"/>
    </location>
    <ligand>
        <name>ATP</name>
        <dbReference type="ChEBI" id="CHEBI:30616"/>
    </ligand>
</feature>
<protein>
    <recommendedName>
        <fullName evidence="5 7">Adenylate kinase</fullName>
        <shortName evidence="5">AK</shortName>
        <ecNumber evidence="5 7">2.7.4.3</ecNumber>
    </recommendedName>
    <alternativeName>
        <fullName evidence="5">ATP-AMP transphosphorylase</fullName>
    </alternativeName>
    <alternativeName>
        <fullName evidence="5">ATP:AMP phosphotransferase</fullName>
    </alternativeName>
    <alternativeName>
        <fullName evidence="5">Adenylate monophosphate kinase</fullName>
    </alternativeName>
</protein>
<comment type="caution">
    <text evidence="8">The sequence shown here is derived from an EMBL/GenBank/DDBJ whole genome shotgun (WGS) entry which is preliminary data.</text>
</comment>
<keyword evidence="4 5" id="KW-0418">Kinase</keyword>
<name>A0A1G1WN49_9BACT</name>
<feature type="binding site" evidence="5">
    <location>
        <position position="133"/>
    </location>
    <ligand>
        <name>AMP</name>
        <dbReference type="ChEBI" id="CHEBI:456215"/>
    </ligand>
</feature>
<evidence type="ECO:0000256" key="7">
    <source>
        <dbReference type="RuleBase" id="RU003331"/>
    </source>
</evidence>
<feature type="region of interest" description="NMP" evidence="5">
    <location>
        <begin position="30"/>
        <end position="59"/>
    </location>
</feature>
<feature type="binding site" evidence="5">
    <location>
        <begin position="57"/>
        <end position="59"/>
    </location>
    <ligand>
        <name>AMP</name>
        <dbReference type="ChEBI" id="CHEBI:456215"/>
    </ligand>
</feature>
<organism evidence="8 9">
    <name type="scientific">Candidatus Woykebacteria bacterium RIFCSPHIGHO2_12_FULL_45_10</name>
    <dbReference type="NCBI Taxonomy" id="1802603"/>
    <lineage>
        <taxon>Bacteria</taxon>
        <taxon>Candidatus Woykeibacteriota</taxon>
    </lineage>
</organism>
<reference evidence="8 9" key="1">
    <citation type="journal article" date="2016" name="Nat. Commun.">
        <title>Thousands of microbial genomes shed light on interconnected biogeochemical processes in an aquifer system.</title>
        <authorList>
            <person name="Anantharaman K."/>
            <person name="Brown C.T."/>
            <person name="Hug L.A."/>
            <person name="Sharon I."/>
            <person name="Castelle C.J."/>
            <person name="Probst A.J."/>
            <person name="Thomas B.C."/>
            <person name="Singh A."/>
            <person name="Wilkins M.J."/>
            <person name="Karaoz U."/>
            <person name="Brodie E.L."/>
            <person name="Williams K.H."/>
            <person name="Hubbard S.S."/>
            <person name="Banfield J.F."/>
        </authorList>
    </citation>
    <scope>NUCLEOTIDE SEQUENCE [LARGE SCALE GENOMIC DNA]</scope>
</reference>
<evidence type="ECO:0000256" key="6">
    <source>
        <dbReference type="RuleBase" id="RU003330"/>
    </source>
</evidence>
<comment type="domain">
    <text evidence="5">Consists of three domains, a large central CORE domain and two small peripheral domains, NMPbind and LID, which undergo movements during catalysis. The LID domain closes over the site of phosphoryl transfer upon ATP binding. Assembling and dissambling the active center during each catalytic cycle provides an effective means to prevent ATP hydrolysis.</text>
</comment>
<keyword evidence="5 7" id="KW-0067">ATP-binding</keyword>
<comment type="pathway">
    <text evidence="5">Purine metabolism; AMP biosynthesis via salvage pathway; AMP from ADP: step 1/1.</text>
</comment>
<dbReference type="Proteomes" id="UP000178068">
    <property type="component" value="Unassembled WGS sequence"/>
</dbReference>
<dbReference type="PRINTS" id="PR00094">
    <property type="entry name" value="ADENYLTKNASE"/>
</dbReference>
<feature type="binding site" evidence="5">
    <location>
        <position position="162"/>
    </location>
    <ligand>
        <name>ATP</name>
        <dbReference type="ChEBI" id="CHEBI:30616"/>
    </ligand>
</feature>
<dbReference type="PANTHER" id="PTHR23359">
    <property type="entry name" value="NUCLEOTIDE KINASE"/>
    <property type="match status" value="1"/>
</dbReference>
<evidence type="ECO:0000256" key="3">
    <source>
        <dbReference type="ARBA" id="ARBA00022741"/>
    </source>
</evidence>
<keyword evidence="3 5" id="KW-0547">Nucleotide-binding</keyword>
<feature type="binding site" evidence="5">
    <location>
        <position position="92"/>
    </location>
    <ligand>
        <name>AMP</name>
        <dbReference type="ChEBI" id="CHEBI:456215"/>
    </ligand>
</feature>
<feature type="binding site" evidence="5">
    <location>
        <position position="31"/>
    </location>
    <ligand>
        <name>AMP</name>
        <dbReference type="ChEBI" id="CHEBI:456215"/>
    </ligand>
</feature>
<sequence length="177" mass="20242">MNIFLFGAQGSGKSTVGKYIAEKLSVPFIATGDIFRRLEQEDSELGREVKSLIDQGNLVPDDITMEIVNSRLGQKDTQNGFILDGAPRNLNQEKLIEKKPNLLILVNLQEKETLKRLRERARHDDTDEAIRRRLAWYKEMTAPVLDFYKREGVKLVEIDNTPPESQVQKVLDGLFED</sequence>
<dbReference type="STRING" id="1802603.A3F35_03200"/>
<evidence type="ECO:0000256" key="4">
    <source>
        <dbReference type="ARBA" id="ARBA00022777"/>
    </source>
</evidence>
<comment type="subcellular location">
    <subcellularLocation>
        <location evidence="5 7">Cytoplasm</location>
    </subcellularLocation>
</comment>
<evidence type="ECO:0000313" key="9">
    <source>
        <dbReference type="Proteomes" id="UP000178068"/>
    </source>
</evidence>
<comment type="subunit">
    <text evidence="5 7">Monomer.</text>
</comment>
<dbReference type="AlphaFoldDB" id="A0A1G1WN49"/>
<evidence type="ECO:0000256" key="1">
    <source>
        <dbReference type="ARBA" id="ARBA00022679"/>
    </source>
</evidence>
<gene>
    <name evidence="5" type="primary">adk</name>
    <name evidence="8" type="ORF">A3F35_03200</name>
</gene>
<dbReference type="CDD" id="cd01428">
    <property type="entry name" value="ADK"/>
    <property type="match status" value="1"/>
</dbReference>
<keyword evidence="2 5" id="KW-0545">Nucleotide biosynthesis</keyword>
<dbReference type="GO" id="GO:0004017">
    <property type="term" value="F:AMP kinase activity"/>
    <property type="evidence" value="ECO:0007669"/>
    <property type="project" value="UniProtKB-UniRule"/>
</dbReference>
<evidence type="ECO:0000313" key="8">
    <source>
        <dbReference type="EMBL" id="OGY29165.1"/>
    </source>
</evidence>
<dbReference type="HAMAP" id="MF_00235">
    <property type="entry name" value="Adenylate_kinase_Adk"/>
    <property type="match status" value="1"/>
</dbReference>
<comment type="caution">
    <text evidence="5">Lacks conserved residue(s) required for the propagation of feature annotation.</text>
</comment>
<evidence type="ECO:0000256" key="5">
    <source>
        <dbReference type="HAMAP-Rule" id="MF_00235"/>
    </source>
</evidence>
<dbReference type="Pfam" id="PF00406">
    <property type="entry name" value="ADK"/>
    <property type="match status" value="1"/>
</dbReference>
<evidence type="ECO:0000256" key="2">
    <source>
        <dbReference type="ARBA" id="ARBA00022727"/>
    </source>
</evidence>
<dbReference type="EC" id="2.7.4.3" evidence="5 7"/>
<feature type="binding site" evidence="5">
    <location>
        <position position="120"/>
    </location>
    <ligand>
        <name>ATP</name>
        <dbReference type="ChEBI" id="CHEBI:30616"/>
    </ligand>
</feature>
<dbReference type="SUPFAM" id="SSF52540">
    <property type="entry name" value="P-loop containing nucleoside triphosphate hydrolases"/>
    <property type="match status" value="1"/>
</dbReference>
<comment type="similarity">
    <text evidence="5 6">Belongs to the adenylate kinase family.</text>
</comment>
<feature type="binding site" evidence="5">
    <location>
        <position position="122"/>
    </location>
    <ligand>
        <name>AMP</name>
        <dbReference type="ChEBI" id="CHEBI:456215"/>
    </ligand>
</feature>
<dbReference type="UniPathway" id="UPA00588">
    <property type="reaction ID" value="UER00649"/>
</dbReference>
<dbReference type="InterPro" id="IPR000850">
    <property type="entry name" value="Adenylat/UMP-CMP_kin"/>
</dbReference>
<comment type="catalytic activity">
    <reaction evidence="5 7">
        <text>AMP + ATP = 2 ADP</text>
        <dbReference type="Rhea" id="RHEA:12973"/>
        <dbReference type="ChEBI" id="CHEBI:30616"/>
        <dbReference type="ChEBI" id="CHEBI:456215"/>
        <dbReference type="ChEBI" id="CHEBI:456216"/>
        <dbReference type="EC" id="2.7.4.3"/>
    </reaction>
</comment>
<feature type="binding site" evidence="5">
    <location>
        <position position="36"/>
    </location>
    <ligand>
        <name>AMP</name>
        <dbReference type="ChEBI" id="CHEBI:456215"/>
    </ligand>
</feature>
<comment type="function">
    <text evidence="5">Catalyzes the reversible transfer of the terminal phosphate group between ATP and AMP. Plays an important role in cellular energy homeostasis and in adenine nucleotide metabolism.</text>
</comment>
<dbReference type="GO" id="GO:0005524">
    <property type="term" value="F:ATP binding"/>
    <property type="evidence" value="ECO:0007669"/>
    <property type="project" value="UniProtKB-UniRule"/>
</dbReference>
<accession>A0A1G1WN49</accession>
<keyword evidence="1 5" id="KW-0808">Transferase</keyword>
<proteinExistence type="inferred from homology"/>
<dbReference type="InterPro" id="IPR027417">
    <property type="entry name" value="P-loop_NTPase"/>
</dbReference>
<keyword evidence="5" id="KW-0963">Cytoplasm</keyword>
<dbReference type="GO" id="GO:0044209">
    <property type="term" value="P:AMP salvage"/>
    <property type="evidence" value="ECO:0007669"/>
    <property type="project" value="UniProtKB-UniRule"/>
</dbReference>
<dbReference type="Gene3D" id="3.40.50.300">
    <property type="entry name" value="P-loop containing nucleotide triphosphate hydrolases"/>
    <property type="match status" value="1"/>
</dbReference>
<dbReference type="EMBL" id="MHCZ01000040">
    <property type="protein sequence ID" value="OGY29165.1"/>
    <property type="molecule type" value="Genomic_DNA"/>
</dbReference>
<dbReference type="GO" id="GO:0005737">
    <property type="term" value="C:cytoplasm"/>
    <property type="evidence" value="ECO:0007669"/>
    <property type="project" value="UniProtKB-SubCell"/>
</dbReference>